<name>A0ABU3PRV2_9ACTN</name>
<accession>A0ABU3PRV2</accession>
<dbReference type="Proteomes" id="UP001268542">
    <property type="component" value="Unassembled WGS sequence"/>
</dbReference>
<evidence type="ECO:0000313" key="1">
    <source>
        <dbReference type="EMBL" id="MDT9591962.1"/>
    </source>
</evidence>
<comment type="caution">
    <text evidence="1">The sequence shown here is derived from an EMBL/GenBank/DDBJ whole genome shotgun (WGS) entry which is preliminary data.</text>
</comment>
<keyword evidence="2" id="KW-1185">Reference proteome</keyword>
<proteinExistence type="predicted"/>
<reference evidence="1 2" key="1">
    <citation type="submission" date="2023-08" db="EMBL/GenBank/DDBJ databases">
        <title>Nocardioides seae sp. nov., a bacterium isolated from a soil.</title>
        <authorList>
            <person name="Wang X."/>
        </authorList>
    </citation>
    <scope>NUCLEOTIDE SEQUENCE [LARGE SCALE GENOMIC DNA]</scope>
    <source>
        <strain evidence="1 2">YZH12</strain>
    </source>
</reference>
<protein>
    <submittedName>
        <fullName evidence="1">Uncharacterized protein</fullName>
    </submittedName>
</protein>
<gene>
    <name evidence="1" type="ORF">RDV89_02720</name>
</gene>
<evidence type="ECO:0000313" key="2">
    <source>
        <dbReference type="Proteomes" id="UP001268542"/>
    </source>
</evidence>
<organism evidence="1 2">
    <name type="scientific">Nocardioides imazamoxiresistens</name>
    <dbReference type="NCBI Taxonomy" id="3231893"/>
    <lineage>
        <taxon>Bacteria</taxon>
        <taxon>Bacillati</taxon>
        <taxon>Actinomycetota</taxon>
        <taxon>Actinomycetes</taxon>
        <taxon>Propionibacteriales</taxon>
        <taxon>Nocardioidaceae</taxon>
        <taxon>Nocardioides</taxon>
    </lineage>
</organism>
<dbReference type="EMBL" id="JAVYII010000001">
    <property type="protein sequence ID" value="MDT9591962.1"/>
    <property type="molecule type" value="Genomic_DNA"/>
</dbReference>
<sequence>MARVTARRAGEAPVAHDVQLVPGRGTRWLAVGRATRDLAPAGAEVSSAFIVAEEEDRPTVRLRWRDSVGGVLRTAEVRLAAA</sequence>
<dbReference type="RefSeq" id="WP_315731084.1">
    <property type="nucleotide sequence ID" value="NZ_JAVYII010000001.1"/>
</dbReference>